<evidence type="ECO:0000259" key="3">
    <source>
        <dbReference type="PROSITE" id="PS51819"/>
    </source>
</evidence>
<dbReference type="InterPro" id="IPR029068">
    <property type="entry name" value="Glyas_Bleomycin-R_OHBP_Dase"/>
</dbReference>
<gene>
    <name evidence="4" type="ORF">SAMN04487911_13427</name>
</gene>
<keyword evidence="5" id="KW-1185">Reference proteome</keyword>
<evidence type="ECO:0000313" key="5">
    <source>
        <dbReference type="Proteomes" id="UP000184231"/>
    </source>
</evidence>
<dbReference type="Pfam" id="PF13669">
    <property type="entry name" value="Glyoxalase_4"/>
    <property type="match status" value="1"/>
</dbReference>
<dbReference type="Gene3D" id="3.10.180.10">
    <property type="entry name" value="2,3-Dihydroxybiphenyl 1,2-Dioxygenase, domain 1"/>
    <property type="match status" value="1"/>
</dbReference>
<protein>
    <submittedName>
        <fullName evidence="4">Methylmalonyl-CoA epimerase</fullName>
    </submittedName>
</protein>
<dbReference type="STRING" id="558155.SAMN04487911_13427"/>
<dbReference type="InterPro" id="IPR037523">
    <property type="entry name" value="VOC_core"/>
</dbReference>
<proteinExistence type="inferred from homology"/>
<dbReference type="OrthoDB" id="9788468at2"/>
<dbReference type="SUPFAM" id="SSF54593">
    <property type="entry name" value="Glyoxalase/Bleomycin resistance protein/Dihydroxybiphenyl dioxygenase"/>
    <property type="match status" value="1"/>
</dbReference>
<dbReference type="InterPro" id="IPR051785">
    <property type="entry name" value="MMCE/EMCE_epimerase"/>
</dbReference>
<dbReference type="AlphaFoldDB" id="A0A1M6LW00"/>
<dbReference type="RefSeq" id="WP_072765715.1">
    <property type="nucleotide sequence ID" value="NZ_FQYX01000034.1"/>
</dbReference>
<dbReference type="PANTHER" id="PTHR43048:SF3">
    <property type="entry name" value="METHYLMALONYL-COA EPIMERASE, MITOCHONDRIAL"/>
    <property type="match status" value="1"/>
</dbReference>
<evidence type="ECO:0000256" key="2">
    <source>
        <dbReference type="ARBA" id="ARBA00022723"/>
    </source>
</evidence>
<organism evidence="4 5">
    <name type="scientific">Arenibacter nanhaiticus</name>
    <dbReference type="NCBI Taxonomy" id="558155"/>
    <lineage>
        <taxon>Bacteria</taxon>
        <taxon>Pseudomonadati</taxon>
        <taxon>Bacteroidota</taxon>
        <taxon>Flavobacteriia</taxon>
        <taxon>Flavobacteriales</taxon>
        <taxon>Flavobacteriaceae</taxon>
        <taxon>Arenibacter</taxon>
    </lineage>
</organism>
<dbReference type="GO" id="GO:0046872">
    <property type="term" value="F:metal ion binding"/>
    <property type="evidence" value="ECO:0007669"/>
    <property type="project" value="UniProtKB-KW"/>
</dbReference>
<name>A0A1M6LW00_9FLAO</name>
<evidence type="ECO:0000256" key="1">
    <source>
        <dbReference type="ARBA" id="ARBA00009308"/>
    </source>
</evidence>
<sequence>MNKIEHVGIAVKDLEASNLLFKKLLGVAHYKTEEVASEGVKTSFFKSGPNKIELLEATDANSPIAKFIDKKGEGVHHIAFEVDDIEAEIKRLGEEGFIVLNNTPKLGADNKLVAFLHPKSTNGVLIELCQEVKGTEETK</sequence>
<dbReference type="EMBL" id="FQYX01000034">
    <property type="protein sequence ID" value="SHJ75368.1"/>
    <property type="molecule type" value="Genomic_DNA"/>
</dbReference>
<feature type="domain" description="VOC" evidence="3">
    <location>
        <begin position="3"/>
        <end position="131"/>
    </location>
</feature>
<dbReference type="Proteomes" id="UP000184231">
    <property type="component" value="Unassembled WGS sequence"/>
</dbReference>
<keyword evidence="2" id="KW-0479">Metal-binding</keyword>
<accession>A0A1M6LW00</accession>
<dbReference type="NCBIfam" id="TIGR03081">
    <property type="entry name" value="metmalonyl_epim"/>
    <property type="match status" value="1"/>
</dbReference>
<dbReference type="PANTHER" id="PTHR43048">
    <property type="entry name" value="METHYLMALONYL-COA EPIMERASE"/>
    <property type="match status" value="1"/>
</dbReference>
<dbReference type="CDD" id="cd07249">
    <property type="entry name" value="MMCE"/>
    <property type="match status" value="1"/>
</dbReference>
<dbReference type="InterPro" id="IPR017515">
    <property type="entry name" value="MeMalonyl-CoA_epimerase"/>
</dbReference>
<evidence type="ECO:0000313" key="4">
    <source>
        <dbReference type="EMBL" id="SHJ75368.1"/>
    </source>
</evidence>
<dbReference type="GO" id="GO:0046491">
    <property type="term" value="P:L-methylmalonyl-CoA metabolic process"/>
    <property type="evidence" value="ECO:0007669"/>
    <property type="project" value="TreeGrafter"/>
</dbReference>
<dbReference type="GO" id="GO:0004493">
    <property type="term" value="F:methylmalonyl-CoA epimerase activity"/>
    <property type="evidence" value="ECO:0007669"/>
    <property type="project" value="TreeGrafter"/>
</dbReference>
<comment type="similarity">
    <text evidence="1">Belongs to the methylmalonyl-CoA epimerase family.</text>
</comment>
<dbReference type="PROSITE" id="PS51819">
    <property type="entry name" value="VOC"/>
    <property type="match status" value="1"/>
</dbReference>
<reference evidence="4 5" key="1">
    <citation type="submission" date="2016-11" db="EMBL/GenBank/DDBJ databases">
        <authorList>
            <person name="Jaros S."/>
            <person name="Januszkiewicz K."/>
            <person name="Wedrychowicz H."/>
        </authorList>
    </citation>
    <scope>NUCLEOTIDE SEQUENCE [LARGE SCALE GENOMIC DNA]</scope>
    <source>
        <strain evidence="4 5">CGMCC 1.8863</strain>
    </source>
</reference>